<proteinExistence type="predicted"/>
<dbReference type="AlphaFoldDB" id="M4BBQ6"/>
<sequence length="131" mass="14357">MIITHITCVTSFHLNVSFFQDVPQYSSNLLVVPLCVRSFHVGAANSLAASSRKSIPNENASHCQSTYTFQLITLFPTNSVLSANATYATALAAVTGVITVRVNQAFYTRIFIYLLIVGNVHPFQSHTSTFL</sequence>
<dbReference type="Proteomes" id="UP000011713">
    <property type="component" value="Unassembled WGS sequence"/>
</dbReference>
<keyword evidence="2" id="KW-1185">Reference proteome</keyword>
<evidence type="ECO:0000313" key="2">
    <source>
        <dbReference type="Proteomes" id="UP000011713"/>
    </source>
</evidence>
<evidence type="ECO:0000313" key="1">
    <source>
        <dbReference type="EnsemblProtists" id="HpaP803719"/>
    </source>
</evidence>
<accession>M4BBQ6</accession>
<reference evidence="2" key="1">
    <citation type="journal article" date="2010" name="Science">
        <title>Signatures of adaptation to obligate biotrophy in the Hyaloperonospora arabidopsidis genome.</title>
        <authorList>
            <person name="Baxter L."/>
            <person name="Tripathy S."/>
            <person name="Ishaque N."/>
            <person name="Boot N."/>
            <person name="Cabral A."/>
            <person name="Kemen E."/>
            <person name="Thines M."/>
            <person name="Ah-Fong A."/>
            <person name="Anderson R."/>
            <person name="Badejoko W."/>
            <person name="Bittner-Eddy P."/>
            <person name="Boore J.L."/>
            <person name="Chibucos M.C."/>
            <person name="Coates M."/>
            <person name="Dehal P."/>
            <person name="Delehaunty K."/>
            <person name="Dong S."/>
            <person name="Downton P."/>
            <person name="Dumas B."/>
            <person name="Fabro G."/>
            <person name="Fronick C."/>
            <person name="Fuerstenberg S.I."/>
            <person name="Fulton L."/>
            <person name="Gaulin E."/>
            <person name="Govers F."/>
            <person name="Hughes L."/>
            <person name="Humphray S."/>
            <person name="Jiang R.H."/>
            <person name="Judelson H."/>
            <person name="Kamoun S."/>
            <person name="Kyung K."/>
            <person name="Meijer H."/>
            <person name="Minx P."/>
            <person name="Morris P."/>
            <person name="Nelson J."/>
            <person name="Phuntumart V."/>
            <person name="Qutob D."/>
            <person name="Rehmany A."/>
            <person name="Rougon-Cardoso A."/>
            <person name="Ryden P."/>
            <person name="Torto-Alalibo T."/>
            <person name="Studholme D."/>
            <person name="Wang Y."/>
            <person name="Win J."/>
            <person name="Wood J."/>
            <person name="Clifton S.W."/>
            <person name="Rogers J."/>
            <person name="Van den Ackerveken G."/>
            <person name="Jones J.D."/>
            <person name="McDowell J.M."/>
            <person name="Beynon J."/>
            <person name="Tyler B.M."/>
        </authorList>
    </citation>
    <scope>NUCLEOTIDE SEQUENCE [LARGE SCALE GENOMIC DNA]</scope>
    <source>
        <strain evidence="2">Emoy2</strain>
    </source>
</reference>
<reference evidence="1" key="2">
    <citation type="submission" date="2015-06" db="UniProtKB">
        <authorList>
            <consortium name="EnsemblProtists"/>
        </authorList>
    </citation>
    <scope>IDENTIFICATION</scope>
    <source>
        <strain evidence="1">Emoy2</strain>
    </source>
</reference>
<dbReference type="EnsemblProtists" id="HpaT803719">
    <property type="protein sequence ID" value="HpaP803719"/>
    <property type="gene ID" value="HpaG803719"/>
</dbReference>
<dbReference type="EMBL" id="JH598105">
    <property type="status" value="NOT_ANNOTATED_CDS"/>
    <property type="molecule type" value="Genomic_DNA"/>
</dbReference>
<organism evidence="1 2">
    <name type="scientific">Hyaloperonospora arabidopsidis (strain Emoy2)</name>
    <name type="common">Downy mildew agent</name>
    <name type="synonym">Peronospora arabidopsidis</name>
    <dbReference type="NCBI Taxonomy" id="559515"/>
    <lineage>
        <taxon>Eukaryota</taxon>
        <taxon>Sar</taxon>
        <taxon>Stramenopiles</taxon>
        <taxon>Oomycota</taxon>
        <taxon>Peronosporomycetes</taxon>
        <taxon>Peronosporales</taxon>
        <taxon>Peronosporaceae</taxon>
        <taxon>Hyaloperonospora</taxon>
    </lineage>
</organism>
<dbReference type="HOGENOM" id="CLU_1931585_0_0_1"/>
<protein>
    <submittedName>
        <fullName evidence="1">Uncharacterized protein</fullName>
    </submittedName>
</protein>
<name>M4BBQ6_HYAAE</name>
<dbReference type="InParanoid" id="M4BBQ6"/>
<dbReference type="VEuPathDB" id="FungiDB:HpaG803719"/>